<sequence length="181" mass="21025">MRRFTKGKIAARKALYSLKMVRTKMPKVDITAVKKIGSAKNGCEHKMLVKKNNSYLPTKSLVHKRSGNRCFRNHKRNIRNCSRSVKRDHNYVIATTAHVDLRKVNIPKHIKDGYFRRARKKTIHTEKDIFKRYVPSEQRKADQKTVGKEVLEAIKVHPEARGIRRYLKTMYSLPSLCAAPV</sequence>
<dbReference type="EMBL" id="JBEHCU010004321">
    <property type="protein sequence ID" value="KAL1401670.1"/>
    <property type="molecule type" value="Genomic_DNA"/>
</dbReference>
<evidence type="ECO:0008006" key="3">
    <source>
        <dbReference type="Google" id="ProtNLM"/>
    </source>
</evidence>
<evidence type="ECO:0000313" key="1">
    <source>
        <dbReference type="EMBL" id="KAL1401670.1"/>
    </source>
</evidence>
<dbReference type="PANTHER" id="PTHR10715">
    <property type="entry name" value="60S RIBOSOMAL PROTEIN L6"/>
    <property type="match status" value="1"/>
</dbReference>
<protein>
    <recommendedName>
        <fullName evidence="3">60S ribosomal protein L6</fullName>
    </recommendedName>
</protein>
<dbReference type="Proteomes" id="UP001562425">
    <property type="component" value="Unassembled WGS sequence"/>
</dbReference>
<dbReference type="AlphaFoldDB" id="A0ABD1DPS6"/>
<proteinExistence type="predicted"/>
<dbReference type="PANTHER" id="PTHR10715:SF0">
    <property type="entry name" value="LARGE RIBOSOMAL SUBUNIT PROTEIN EL6"/>
    <property type="match status" value="1"/>
</dbReference>
<accession>A0ABD1DPS6</accession>
<dbReference type="Pfam" id="PF01159">
    <property type="entry name" value="Ribosomal_L6e"/>
    <property type="match status" value="1"/>
</dbReference>
<gene>
    <name evidence="1" type="ORF">pipiens_006440</name>
</gene>
<organism evidence="1 2">
    <name type="scientific">Culex pipiens pipiens</name>
    <name type="common">Northern house mosquito</name>
    <dbReference type="NCBI Taxonomy" id="38569"/>
    <lineage>
        <taxon>Eukaryota</taxon>
        <taxon>Metazoa</taxon>
        <taxon>Ecdysozoa</taxon>
        <taxon>Arthropoda</taxon>
        <taxon>Hexapoda</taxon>
        <taxon>Insecta</taxon>
        <taxon>Pterygota</taxon>
        <taxon>Neoptera</taxon>
        <taxon>Endopterygota</taxon>
        <taxon>Diptera</taxon>
        <taxon>Nematocera</taxon>
        <taxon>Culicoidea</taxon>
        <taxon>Culicidae</taxon>
        <taxon>Culicinae</taxon>
        <taxon>Culicini</taxon>
        <taxon>Culex</taxon>
        <taxon>Culex</taxon>
    </lineage>
</organism>
<reference evidence="1 2" key="1">
    <citation type="submission" date="2024-05" db="EMBL/GenBank/DDBJ databases">
        <title>Culex pipiens pipiens assembly and annotation.</title>
        <authorList>
            <person name="Alout H."/>
            <person name="Durand T."/>
        </authorList>
    </citation>
    <scope>NUCLEOTIDE SEQUENCE [LARGE SCALE GENOMIC DNA]</scope>
    <source>
        <strain evidence="1">HA-2024</strain>
        <tissue evidence="1">Whole body</tissue>
    </source>
</reference>
<comment type="caution">
    <text evidence="1">The sequence shown here is derived from an EMBL/GenBank/DDBJ whole genome shotgun (WGS) entry which is preliminary data.</text>
</comment>
<evidence type="ECO:0000313" key="2">
    <source>
        <dbReference type="Proteomes" id="UP001562425"/>
    </source>
</evidence>
<name>A0ABD1DPS6_CULPP</name>
<keyword evidence="2" id="KW-1185">Reference proteome</keyword>
<dbReference type="InterPro" id="IPR000915">
    <property type="entry name" value="60S_ribosomal_eL6"/>
</dbReference>